<dbReference type="SMART" id="SM00448">
    <property type="entry name" value="REC"/>
    <property type="match status" value="1"/>
</dbReference>
<gene>
    <name evidence="5" type="ORF">ESA94_04790</name>
</gene>
<protein>
    <submittedName>
        <fullName evidence="5">Response regulator</fullName>
    </submittedName>
</protein>
<name>A0A4V1M821_9BACT</name>
<dbReference type="Proteomes" id="UP000290204">
    <property type="component" value="Unassembled WGS sequence"/>
</dbReference>
<dbReference type="SUPFAM" id="SSF51905">
    <property type="entry name" value="FAD/NAD(P)-binding domain"/>
    <property type="match status" value="1"/>
</dbReference>
<dbReference type="InterPro" id="IPR036188">
    <property type="entry name" value="FAD/NAD-bd_sf"/>
</dbReference>
<keyword evidence="6" id="KW-1185">Reference proteome</keyword>
<feature type="modified residue" description="4-aspartylphosphate" evidence="3">
    <location>
        <position position="62"/>
    </location>
</feature>
<evidence type="ECO:0000313" key="5">
    <source>
        <dbReference type="EMBL" id="RXK62332.1"/>
    </source>
</evidence>
<dbReference type="RefSeq" id="WP_129129703.1">
    <property type="nucleotide sequence ID" value="NZ_SDHW01000001.1"/>
</dbReference>
<dbReference type="InterPro" id="IPR023753">
    <property type="entry name" value="FAD/NAD-binding_dom"/>
</dbReference>
<organism evidence="5 6">
    <name type="scientific">Lacibacter luteus</name>
    <dbReference type="NCBI Taxonomy" id="2508719"/>
    <lineage>
        <taxon>Bacteria</taxon>
        <taxon>Pseudomonadati</taxon>
        <taxon>Bacteroidota</taxon>
        <taxon>Chitinophagia</taxon>
        <taxon>Chitinophagales</taxon>
        <taxon>Chitinophagaceae</taxon>
        <taxon>Lacibacter</taxon>
    </lineage>
</organism>
<dbReference type="Gene3D" id="3.40.30.10">
    <property type="entry name" value="Glutaredoxin"/>
    <property type="match status" value="1"/>
</dbReference>
<dbReference type="PROSITE" id="PS50110">
    <property type="entry name" value="RESPONSE_REGULATORY"/>
    <property type="match status" value="1"/>
</dbReference>
<dbReference type="GO" id="GO:0016491">
    <property type="term" value="F:oxidoreductase activity"/>
    <property type="evidence" value="ECO:0007669"/>
    <property type="project" value="UniProtKB-KW"/>
</dbReference>
<dbReference type="Gene3D" id="3.40.50.2300">
    <property type="match status" value="1"/>
</dbReference>
<dbReference type="GO" id="GO:0000160">
    <property type="term" value="P:phosphorelay signal transduction system"/>
    <property type="evidence" value="ECO:0007669"/>
    <property type="project" value="InterPro"/>
</dbReference>
<dbReference type="AlphaFoldDB" id="A0A4V1M821"/>
<dbReference type="Pfam" id="PF00072">
    <property type="entry name" value="Response_reg"/>
    <property type="match status" value="1"/>
</dbReference>
<evidence type="ECO:0000259" key="4">
    <source>
        <dbReference type="PROSITE" id="PS50110"/>
    </source>
</evidence>
<reference evidence="5 6" key="1">
    <citation type="submission" date="2019-01" db="EMBL/GenBank/DDBJ databases">
        <title>Lacibacter sp. strain TTM-7.</title>
        <authorList>
            <person name="Chen W.-M."/>
        </authorList>
    </citation>
    <scope>NUCLEOTIDE SEQUENCE [LARGE SCALE GENOMIC DNA]</scope>
    <source>
        <strain evidence="5 6">TTM-7</strain>
    </source>
</reference>
<evidence type="ECO:0000256" key="1">
    <source>
        <dbReference type="ARBA" id="ARBA00022630"/>
    </source>
</evidence>
<feature type="domain" description="Response regulatory" evidence="4">
    <location>
        <begin position="5"/>
        <end position="128"/>
    </location>
</feature>
<dbReference type="PANTHER" id="PTHR48105">
    <property type="entry name" value="THIOREDOXIN REDUCTASE 1-RELATED-RELATED"/>
    <property type="match status" value="1"/>
</dbReference>
<keyword evidence="2" id="KW-0560">Oxidoreductase</keyword>
<evidence type="ECO:0000256" key="2">
    <source>
        <dbReference type="ARBA" id="ARBA00023002"/>
    </source>
</evidence>
<dbReference type="InterPro" id="IPR011006">
    <property type="entry name" value="CheY-like_superfamily"/>
</dbReference>
<accession>A0A4V1M821</accession>
<sequence length="553" mass="60581">MKLPYIILIDDDVQVLRAIQRDIRNQYRDDYKIAATESATEALELIKELKLKNEVVALFISDQRMPEMEGVAFLELANEIFPEAKKVLLTAYSDIEAAIKAINTVKLDYYLLKPWHPAEEKLFPVVNDLLDEWQALYKPDHEATRIIGFQWSPKSHALKEFLSGNLVPYIWMDVENDPEAEKYLISANASTSDLPLVILKDGSVVSNPELSTLAERVGLQQKATKEMYDVLIIGAGPAGLAASVYGSCEGLKTLLIERSNPGGQASSSARIENYLGFPTGLSGAELSRRAITQTLRFGTEILTPQEVKSISVKDGYKITELTDGSQIHSKAVVIATGVAYKKLEVEGMDSFTGAGVYYGAAAVEAQACRNESIYIIGGGNSACQAAMYMSKFAKDVNILIRKDKLSQVAANYLVENISNTPNIKVLPHTEVIACSGSTILETITLKDAVTGEEKTVPAKALFIYIGTRPGTGWLDDLVLKDEKGFILSGSELMKEKSFAAVWKLEREPFLSETSVPGIFASGDVRFGAMTGISAAVGEGSMAIRFVRKYLQEM</sequence>
<evidence type="ECO:0000256" key="3">
    <source>
        <dbReference type="PROSITE-ProRule" id="PRU00169"/>
    </source>
</evidence>
<keyword evidence="3" id="KW-0597">Phosphoprotein</keyword>
<dbReference type="Gene3D" id="3.50.50.60">
    <property type="entry name" value="FAD/NAD(P)-binding domain"/>
    <property type="match status" value="2"/>
</dbReference>
<evidence type="ECO:0000313" key="6">
    <source>
        <dbReference type="Proteomes" id="UP000290204"/>
    </source>
</evidence>
<dbReference type="PRINTS" id="PR00368">
    <property type="entry name" value="FADPNR"/>
</dbReference>
<dbReference type="InterPro" id="IPR050097">
    <property type="entry name" value="Ferredoxin-NADP_redctase_2"/>
</dbReference>
<dbReference type="EMBL" id="SDHW01000001">
    <property type="protein sequence ID" value="RXK62332.1"/>
    <property type="molecule type" value="Genomic_DNA"/>
</dbReference>
<dbReference type="SUPFAM" id="SSF52172">
    <property type="entry name" value="CheY-like"/>
    <property type="match status" value="1"/>
</dbReference>
<dbReference type="InterPro" id="IPR001789">
    <property type="entry name" value="Sig_transdc_resp-reg_receiver"/>
</dbReference>
<dbReference type="Pfam" id="PF07992">
    <property type="entry name" value="Pyr_redox_2"/>
    <property type="match status" value="1"/>
</dbReference>
<dbReference type="PRINTS" id="PR00469">
    <property type="entry name" value="PNDRDTASEII"/>
</dbReference>
<dbReference type="OrthoDB" id="109585at2"/>
<keyword evidence="1" id="KW-0285">Flavoprotein</keyword>
<comment type="caution">
    <text evidence="5">The sequence shown here is derived from an EMBL/GenBank/DDBJ whole genome shotgun (WGS) entry which is preliminary data.</text>
</comment>
<proteinExistence type="predicted"/>